<feature type="compositionally biased region" description="Polar residues" evidence="2">
    <location>
        <begin position="390"/>
        <end position="405"/>
    </location>
</feature>
<feature type="compositionally biased region" description="Polar residues" evidence="2">
    <location>
        <begin position="472"/>
        <end position="488"/>
    </location>
</feature>
<feature type="compositionally biased region" description="Acidic residues" evidence="2">
    <location>
        <begin position="325"/>
        <end position="337"/>
    </location>
</feature>
<dbReference type="EMBL" id="AJIL01000103">
    <property type="protein sequence ID" value="KNE95116.1"/>
    <property type="molecule type" value="Genomic_DNA"/>
</dbReference>
<keyword evidence="1" id="KW-0175">Coiled coil</keyword>
<dbReference type="PANTHER" id="PTHR28260:SF1">
    <property type="entry name" value="SPINDLE POLE BODY COMPONENT SPC105"/>
    <property type="match status" value="1"/>
</dbReference>
<evidence type="ECO:0000259" key="3">
    <source>
        <dbReference type="SMART" id="SM00787"/>
    </source>
</evidence>
<dbReference type="Proteomes" id="UP000054564">
    <property type="component" value="Unassembled WGS sequence"/>
</dbReference>
<feature type="compositionally biased region" description="Polar residues" evidence="2">
    <location>
        <begin position="872"/>
        <end position="885"/>
    </location>
</feature>
<feature type="compositionally biased region" description="Polar residues" evidence="2">
    <location>
        <begin position="418"/>
        <end position="447"/>
    </location>
</feature>
<feature type="coiled-coil region" evidence="1">
    <location>
        <begin position="1097"/>
        <end position="1124"/>
    </location>
</feature>
<proteinExistence type="predicted"/>
<name>A0A0L0V7G0_9BASI</name>
<dbReference type="SMART" id="SM00787">
    <property type="entry name" value="Spc7"/>
    <property type="match status" value="1"/>
</dbReference>
<dbReference type="PANTHER" id="PTHR28260">
    <property type="entry name" value="SPINDLE POLE BODY COMPONENT SPC105"/>
    <property type="match status" value="1"/>
</dbReference>
<organism evidence="4 5">
    <name type="scientific">Puccinia striiformis f. sp. tritici PST-78</name>
    <dbReference type="NCBI Taxonomy" id="1165861"/>
    <lineage>
        <taxon>Eukaryota</taxon>
        <taxon>Fungi</taxon>
        <taxon>Dikarya</taxon>
        <taxon>Basidiomycota</taxon>
        <taxon>Pucciniomycotina</taxon>
        <taxon>Pucciniomycetes</taxon>
        <taxon>Pucciniales</taxon>
        <taxon>Pucciniaceae</taxon>
        <taxon>Puccinia</taxon>
    </lineage>
</organism>
<feature type="compositionally biased region" description="Low complexity" evidence="2">
    <location>
        <begin position="528"/>
        <end position="553"/>
    </location>
</feature>
<feature type="compositionally biased region" description="Polar residues" evidence="2">
    <location>
        <begin position="234"/>
        <end position="243"/>
    </location>
</feature>
<feature type="compositionally biased region" description="Basic and acidic residues" evidence="2">
    <location>
        <begin position="338"/>
        <end position="350"/>
    </location>
</feature>
<dbReference type="Pfam" id="PF18210">
    <property type="entry name" value="Knl1_RWD_C"/>
    <property type="match status" value="1"/>
</dbReference>
<feature type="compositionally biased region" description="Pro residues" evidence="2">
    <location>
        <begin position="898"/>
        <end position="910"/>
    </location>
</feature>
<feature type="compositionally biased region" description="Polar residues" evidence="2">
    <location>
        <begin position="252"/>
        <end position="277"/>
    </location>
</feature>
<dbReference type="InterPro" id="IPR013253">
    <property type="entry name" value="Spc7_domain"/>
</dbReference>
<feature type="region of interest" description="Disordered" evidence="2">
    <location>
        <begin position="1"/>
        <end position="62"/>
    </location>
</feature>
<feature type="region of interest" description="Disordered" evidence="2">
    <location>
        <begin position="798"/>
        <end position="912"/>
    </location>
</feature>
<comment type="caution">
    <text evidence="4">The sequence shown here is derived from an EMBL/GenBank/DDBJ whole genome shotgun (WGS) entry which is preliminary data.</text>
</comment>
<feature type="domain" description="Spc7 kinetochore protein" evidence="3">
    <location>
        <begin position="906"/>
        <end position="1235"/>
    </location>
</feature>
<feature type="compositionally biased region" description="Polar residues" evidence="2">
    <location>
        <begin position="153"/>
        <end position="162"/>
    </location>
</feature>
<feature type="compositionally biased region" description="Low complexity" evidence="2">
    <location>
        <begin position="701"/>
        <end position="715"/>
    </location>
</feature>
<feature type="compositionally biased region" description="Polar residues" evidence="2">
    <location>
        <begin position="16"/>
        <end position="34"/>
    </location>
</feature>
<feature type="compositionally biased region" description="Basic and acidic residues" evidence="2">
    <location>
        <begin position="642"/>
        <end position="654"/>
    </location>
</feature>
<feature type="compositionally biased region" description="Low complexity" evidence="2">
    <location>
        <begin position="801"/>
        <end position="818"/>
    </location>
</feature>
<evidence type="ECO:0000313" key="4">
    <source>
        <dbReference type="EMBL" id="KNE95116.1"/>
    </source>
</evidence>
<dbReference type="OrthoDB" id="5592879at2759"/>
<evidence type="ECO:0000256" key="1">
    <source>
        <dbReference type="SAM" id="Coils"/>
    </source>
</evidence>
<evidence type="ECO:0000313" key="5">
    <source>
        <dbReference type="Proteomes" id="UP000054564"/>
    </source>
</evidence>
<feature type="compositionally biased region" description="Polar residues" evidence="2">
    <location>
        <begin position="829"/>
        <end position="841"/>
    </location>
</feature>
<feature type="compositionally biased region" description="Low complexity" evidence="2">
    <location>
        <begin position="1"/>
        <end position="11"/>
    </location>
</feature>
<dbReference type="GO" id="GO:1990758">
    <property type="term" value="P:mitotic sister chromatid biorientation"/>
    <property type="evidence" value="ECO:0007669"/>
    <property type="project" value="TreeGrafter"/>
</dbReference>
<dbReference type="GO" id="GO:0000776">
    <property type="term" value="C:kinetochore"/>
    <property type="evidence" value="ECO:0007669"/>
    <property type="project" value="TreeGrafter"/>
</dbReference>
<keyword evidence="5" id="KW-1185">Reference proteome</keyword>
<dbReference type="STRING" id="1165861.A0A0L0V7G0"/>
<gene>
    <name evidence="4" type="ORF">PSTG_11593</name>
</gene>
<dbReference type="InterPro" id="IPR040850">
    <property type="entry name" value="Knl1_RWD_C"/>
</dbReference>
<sequence>MSSSTSTSQGGKKSRQSISTSTLHPSTAAINSGSNIGGPRLSANPAPISKPTLKKRSKSLGGAALEQKILRDRNRDSEGLTIDFDLTPRKKARRSLVPGKSILKSRPGLGLERTTSDNTLTLHSHSYPLPSLPSSYGLELTSSQLTDQFSNIPATTLSQPTPARQDRENHSPSDNNNNDDDADNSSDMDLSDDQGLHRSSLGSNTATLLRRVSFAAKAHVRTFGSPLVDPDCSMASSTASAPSNELPYEPPISSSGVTNSPEGDQTADMSIDNSLTNDRMDPRQPPETHQATSNHIKHDQPSSRDAFNQAKASRLSMAIPGFGSYDDDEDEDEDEGGEAQRTEDLNKDHNGAQSVGADQASGPSHAPLKTAENQLNPSTSQEDQDHSQDMDITTPFQPIPTNTIHPRQEEPSGHIQRPKSSVQSGIPRLQSSATNHQQRQAFKSSRLSVALPEYLRGNRPDETENLEDIPNPSLSTGPPQPAGSTPAITPQPPSNDEKRRAMKTSRLSVALPEYLRAGLADDTDDIPASTLQSASVSKSVSQSAPQSSNNNLPDQNQSNAIVPQDKHPEKVKSTKASRLTTFLGFSQEDEVPDDDEELEDPNTNNQPSENRMDPENPLEPPPPRNHSNKPSRLTQHFPTWDDLSRELDNAREADPGPSLYSEDSEPVTRKNKSRISEFLQPADSSDIEESNSPLIDYRDPTSNPRSSRPSTNQSSLPVPGLQNIQEHEDLINMSFEDDTQFRKVQGINTSNSGSALPGSSRSGLSIRTTSVEPLSRAGSFPRTSLEPALPRLSAIRGLPHASSASPSRRLSGSLSGSPKRVRLSFASPRRSTFSIGALNQSSREDSVSMGDLPRSKSTDPSTSVRESESDTHQPPGSSHSQTNQHLPAREHQLHSSSMPPPSSRPVPPSPTLISLNEFFEQAEIRFISLSQPRVRNYDQQEHPHLSDAQSRMSNFAQQIFAGMVKIPRLRLLESSSRTLRQKTEILDFTTKEHESEISRNAHRYKLLQDWVVLQQRQAQSSQSNSQTSQKHAEDLNQMMNQLRLKKNWVEMSAKQDSHLFDIDMWKTYQANLAQRTTKLSQDLERMRRLDSIVRPATESLRDRKQNLTEEIRRRKQKLAEIESCDQGMLKALKEEAKDLAAVTEANRRALAESEFERNLWLEKFAELEAEKKEHVKKIEQMKLDPDQSQKCTVQELIRLKNELITIQAMMGWEMGEFEDNMMTFTFLSIIGVTFHLDPLSPGQAYRNVGRVELCWKSPTTLAEQEKDLEAYMVEQFFFGHLKAHYQGKRVEGRAKDFVQEITSIWNHARQLSWEIKNARTRFVVAVKLIDPSAGKARQSVSSALAAGNRRMNVIVTIRSPRNRSIADCHFEFNGEEVLDWRAENGLAHVSCKVTPVLGKLDCMNLKYVLSEHIDKGQRGALKESCLEAQASLDA</sequence>
<evidence type="ECO:0000256" key="2">
    <source>
        <dbReference type="SAM" id="MobiDB-lite"/>
    </source>
</evidence>
<reference evidence="5" key="1">
    <citation type="submission" date="2014-03" db="EMBL/GenBank/DDBJ databases">
        <title>The Genome Sequence of Puccinia striiformis f. sp. tritici PST-78.</title>
        <authorList>
            <consortium name="The Broad Institute Genome Sequencing Platform"/>
            <person name="Cuomo C."/>
            <person name="Hulbert S."/>
            <person name="Chen X."/>
            <person name="Walker B."/>
            <person name="Young S.K."/>
            <person name="Zeng Q."/>
            <person name="Gargeya S."/>
            <person name="Fitzgerald M."/>
            <person name="Haas B."/>
            <person name="Abouelleil A."/>
            <person name="Alvarado L."/>
            <person name="Arachchi H.M."/>
            <person name="Berlin A.M."/>
            <person name="Chapman S.B."/>
            <person name="Goldberg J."/>
            <person name="Griggs A."/>
            <person name="Gujja S."/>
            <person name="Hansen M."/>
            <person name="Howarth C."/>
            <person name="Imamovic A."/>
            <person name="Larimer J."/>
            <person name="McCowan C."/>
            <person name="Montmayeur A."/>
            <person name="Murphy C."/>
            <person name="Neiman D."/>
            <person name="Pearson M."/>
            <person name="Priest M."/>
            <person name="Roberts A."/>
            <person name="Saif S."/>
            <person name="Shea T."/>
            <person name="Sisk P."/>
            <person name="Sykes S."/>
            <person name="Wortman J."/>
            <person name="Nusbaum C."/>
            <person name="Birren B."/>
        </authorList>
    </citation>
    <scope>NUCLEOTIDE SEQUENCE [LARGE SCALE GENOMIC DNA]</scope>
    <source>
        <strain evidence="5">race PST-78</strain>
    </source>
</reference>
<feature type="compositionally biased region" description="Polar residues" evidence="2">
    <location>
        <begin position="574"/>
        <end position="584"/>
    </location>
</feature>
<dbReference type="GO" id="GO:0007094">
    <property type="term" value="P:mitotic spindle assembly checkpoint signaling"/>
    <property type="evidence" value="ECO:0007669"/>
    <property type="project" value="TreeGrafter"/>
</dbReference>
<feature type="compositionally biased region" description="Acidic residues" evidence="2">
    <location>
        <begin position="587"/>
        <end position="600"/>
    </location>
</feature>
<dbReference type="GO" id="GO:0034501">
    <property type="term" value="P:protein localization to kinetochore"/>
    <property type="evidence" value="ECO:0007669"/>
    <property type="project" value="TreeGrafter"/>
</dbReference>
<feature type="region of interest" description="Disordered" evidence="2">
    <location>
        <begin position="521"/>
        <end position="727"/>
    </location>
</feature>
<feature type="compositionally biased region" description="Acidic residues" evidence="2">
    <location>
        <begin position="177"/>
        <end position="192"/>
    </location>
</feature>
<protein>
    <recommendedName>
        <fullName evidence="3">Spc7 kinetochore protein domain-containing protein</fullName>
    </recommendedName>
</protein>
<dbReference type="InterPro" id="IPR033338">
    <property type="entry name" value="Spc105/Spc7"/>
</dbReference>
<accession>A0A0L0V7G0</accession>
<feature type="compositionally biased region" description="Polar residues" evidence="2">
    <location>
        <begin position="628"/>
        <end position="637"/>
    </location>
</feature>
<feature type="region of interest" description="Disordered" evidence="2">
    <location>
        <begin position="224"/>
        <end position="507"/>
    </location>
</feature>
<feature type="compositionally biased region" description="Polar residues" evidence="2">
    <location>
        <begin position="371"/>
        <end position="381"/>
    </location>
</feature>
<feature type="region of interest" description="Disordered" evidence="2">
    <location>
        <begin position="153"/>
        <end position="200"/>
    </location>
</feature>